<dbReference type="PANTHER" id="PTHR43201">
    <property type="entry name" value="ACYL-COA SYNTHETASE"/>
    <property type="match status" value="1"/>
</dbReference>
<dbReference type="Pfam" id="PF13193">
    <property type="entry name" value="AMP-binding_C"/>
    <property type="match status" value="1"/>
</dbReference>
<comment type="similarity">
    <text evidence="1">Belongs to the ATP-dependent AMP-binding enzyme family.</text>
</comment>
<sequence>MHDVTNPTAEGNFADVVRRAAQRGGDRPALRSHDEVLTWGELDRQVDAVAAGLLALGLPDDRHGRPRVAIALPNVPEFAAVFFGVLRAGLVAVPVNPAYTSRELNHVLGDSGAAVLVATRPVMGAAGDGAPPARYTLGENLGGLLNGGESVAQSVGGGEDLAVLLYTSGTAGAPKGAMLPHRALLANHEQLARIEPAPVTGDDVLLLAVPLFHAYGLNSGLGAVAYHGGCGVLIERFDPADALEAIERHGVTGVIGVPPMFIAWSLMGERLARAWAGVRLAVCGASPLDPAAERRFAETTGRAVHQGYGLTEAAPVLTSTLASPSIKPGSIGRPIPGVEVRLVDAEGEDVAPDEEDGTTDPGEIVARGRNFFQGYWPEGSSAPDPDGWWATGDVAYADEDGDLFIVDRLGELILVSGFNVYPHEVESVLAAHEEVAEAAAVGVPHPYTGQTVKAVVVRRPGSQVTAEELVVHCERNLARFKCPTAVEFVAELPHSATGKVRKGALG</sequence>
<gene>
    <name evidence="5" type="ORF">GCM10010170_082350</name>
</gene>
<dbReference type="Gene3D" id="3.30.300.30">
    <property type="match status" value="1"/>
</dbReference>
<protein>
    <submittedName>
        <fullName evidence="5">Long-chain fatty acid--CoA ligase</fullName>
    </submittedName>
</protein>
<comment type="caution">
    <text evidence="5">The sequence shown here is derived from an EMBL/GenBank/DDBJ whole genome shotgun (WGS) entry which is preliminary data.</text>
</comment>
<dbReference type="InterPro" id="IPR042099">
    <property type="entry name" value="ANL_N_sf"/>
</dbReference>
<keyword evidence="6" id="KW-1185">Reference proteome</keyword>
<dbReference type="EMBL" id="BAAARV010000083">
    <property type="protein sequence ID" value="GAA2377437.1"/>
    <property type="molecule type" value="Genomic_DNA"/>
</dbReference>
<evidence type="ECO:0000259" key="3">
    <source>
        <dbReference type="Pfam" id="PF00501"/>
    </source>
</evidence>
<feature type="domain" description="AMP-binding enzyme C-terminal" evidence="4">
    <location>
        <begin position="424"/>
        <end position="499"/>
    </location>
</feature>
<dbReference type="SUPFAM" id="SSF56801">
    <property type="entry name" value="Acetyl-CoA synthetase-like"/>
    <property type="match status" value="1"/>
</dbReference>
<dbReference type="PANTHER" id="PTHR43201:SF5">
    <property type="entry name" value="MEDIUM-CHAIN ACYL-COA LIGASE ACSF2, MITOCHONDRIAL"/>
    <property type="match status" value="1"/>
</dbReference>
<evidence type="ECO:0000256" key="1">
    <source>
        <dbReference type="ARBA" id="ARBA00006432"/>
    </source>
</evidence>
<dbReference type="InterPro" id="IPR045851">
    <property type="entry name" value="AMP-bd_C_sf"/>
</dbReference>
<feature type="domain" description="AMP-dependent synthetase/ligase" evidence="3">
    <location>
        <begin position="18"/>
        <end position="376"/>
    </location>
</feature>
<evidence type="ECO:0000313" key="5">
    <source>
        <dbReference type="EMBL" id="GAA2377437.1"/>
    </source>
</evidence>
<evidence type="ECO:0000256" key="2">
    <source>
        <dbReference type="ARBA" id="ARBA00022598"/>
    </source>
</evidence>
<name>A0ABP5UFL3_9ACTN</name>
<evidence type="ECO:0000259" key="4">
    <source>
        <dbReference type="Pfam" id="PF13193"/>
    </source>
</evidence>
<dbReference type="Gene3D" id="3.40.50.12780">
    <property type="entry name" value="N-terminal domain of ligase-like"/>
    <property type="match status" value="1"/>
</dbReference>
<reference evidence="6" key="1">
    <citation type="journal article" date="2019" name="Int. J. Syst. Evol. Microbiol.">
        <title>The Global Catalogue of Microorganisms (GCM) 10K type strain sequencing project: providing services to taxonomists for standard genome sequencing and annotation.</title>
        <authorList>
            <consortium name="The Broad Institute Genomics Platform"/>
            <consortium name="The Broad Institute Genome Sequencing Center for Infectious Disease"/>
            <person name="Wu L."/>
            <person name="Ma J."/>
        </authorList>
    </citation>
    <scope>NUCLEOTIDE SEQUENCE [LARGE SCALE GENOMIC DNA]</scope>
    <source>
        <strain evidence="6">JCM 3272</strain>
    </source>
</reference>
<accession>A0ABP5UFL3</accession>
<dbReference type="InterPro" id="IPR025110">
    <property type="entry name" value="AMP-bd_C"/>
</dbReference>
<evidence type="ECO:0000313" key="6">
    <source>
        <dbReference type="Proteomes" id="UP001501444"/>
    </source>
</evidence>
<proteinExistence type="inferred from homology"/>
<dbReference type="Proteomes" id="UP001501444">
    <property type="component" value="Unassembled WGS sequence"/>
</dbReference>
<organism evidence="5 6">
    <name type="scientific">Dactylosporangium salmoneum</name>
    <dbReference type="NCBI Taxonomy" id="53361"/>
    <lineage>
        <taxon>Bacteria</taxon>
        <taxon>Bacillati</taxon>
        <taxon>Actinomycetota</taxon>
        <taxon>Actinomycetes</taxon>
        <taxon>Micromonosporales</taxon>
        <taxon>Micromonosporaceae</taxon>
        <taxon>Dactylosporangium</taxon>
    </lineage>
</organism>
<keyword evidence="2 5" id="KW-0436">Ligase</keyword>
<dbReference type="InterPro" id="IPR000873">
    <property type="entry name" value="AMP-dep_synth/lig_dom"/>
</dbReference>
<dbReference type="GO" id="GO:0016874">
    <property type="term" value="F:ligase activity"/>
    <property type="evidence" value="ECO:0007669"/>
    <property type="project" value="UniProtKB-KW"/>
</dbReference>
<dbReference type="Pfam" id="PF00501">
    <property type="entry name" value="AMP-binding"/>
    <property type="match status" value="1"/>
</dbReference>
<dbReference type="RefSeq" id="WP_344618090.1">
    <property type="nucleotide sequence ID" value="NZ_BAAARV010000083.1"/>
</dbReference>